<name>A0A7S9SV11_9VIRU</name>
<dbReference type="EMBL" id="MW030612">
    <property type="protein sequence ID" value="QPI16877.1"/>
    <property type="molecule type" value="Genomic_DNA"/>
</dbReference>
<organism evidence="1">
    <name type="scientific">Virus NIOZ-UU159</name>
    <dbReference type="NCBI Taxonomy" id="2763270"/>
    <lineage>
        <taxon>Viruses</taxon>
    </lineage>
</organism>
<proteinExistence type="predicted"/>
<evidence type="ECO:0000313" key="1">
    <source>
        <dbReference type="EMBL" id="QPI16877.1"/>
    </source>
</evidence>
<protein>
    <submittedName>
        <fullName evidence="1">Uncharacterized protein</fullName>
    </submittedName>
</protein>
<sequence length="79" mass="9130">MIIELSSSKSSNSDIILSKPNKHPINKTNQLLWLDKCDKSVKSIANEFMLKTTHISFSLFIKYYKKAISDNHTNLIFQK</sequence>
<gene>
    <name evidence="1" type="ORF">NIOZUU159_00374</name>
</gene>
<reference evidence="1" key="1">
    <citation type="submission" date="2020-08" db="EMBL/GenBank/DDBJ databases">
        <title>Bridging the membrane lipid divide: bacteria of the FCB group superphylum have the potential to synthesize archaeal ether lipids.</title>
        <authorList>
            <person name="Villanueva L."/>
            <person name="von Meijenfeldt F.A.B."/>
            <person name="Westbye A.B."/>
            <person name="Yadav S."/>
            <person name="Hopmans E.C."/>
            <person name="Dutilh B.E."/>
            <person name="Sinninghe Damste J.S."/>
        </authorList>
    </citation>
    <scope>NUCLEOTIDE SEQUENCE</scope>
    <source>
        <strain evidence="1">NIOZ-UU159</strain>
    </source>
</reference>
<accession>A0A7S9SV11</accession>